<comment type="caution">
    <text evidence="1">The sequence shown here is derived from an EMBL/GenBank/DDBJ whole genome shotgun (WGS) entry which is preliminary data.</text>
</comment>
<gene>
    <name evidence="1" type="ORF">S01H1_31321</name>
</gene>
<reference evidence="1" key="1">
    <citation type="journal article" date="2014" name="Front. Microbiol.">
        <title>High frequency of phylogenetically diverse reductive dehalogenase-homologous genes in deep subseafloor sedimentary metagenomes.</title>
        <authorList>
            <person name="Kawai M."/>
            <person name="Futagami T."/>
            <person name="Toyoda A."/>
            <person name="Takaki Y."/>
            <person name="Nishi S."/>
            <person name="Hori S."/>
            <person name="Arai W."/>
            <person name="Tsubouchi T."/>
            <person name="Morono Y."/>
            <person name="Uchiyama I."/>
            <person name="Ito T."/>
            <person name="Fujiyama A."/>
            <person name="Inagaki F."/>
            <person name="Takami H."/>
        </authorList>
    </citation>
    <scope>NUCLEOTIDE SEQUENCE</scope>
    <source>
        <strain evidence="1">Expedition CK06-06</strain>
    </source>
</reference>
<proteinExistence type="predicted"/>
<protein>
    <submittedName>
        <fullName evidence="1">Uncharacterized protein</fullName>
    </submittedName>
</protein>
<organism evidence="1">
    <name type="scientific">marine sediment metagenome</name>
    <dbReference type="NCBI Taxonomy" id="412755"/>
    <lineage>
        <taxon>unclassified sequences</taxon>
        <taxon>metagenomes</taxon>
        <taxon>ecological metagenomes</taxon>
    </lineage>
</organism>
<name>X0UM31_9ZZZZ</name>
<dbReference type="EMBL" id="BARS01019315">
    <property type="protein sequence ID" value="GAF89525.1"/>
    <property type="molecule type" value="Genomic_DNA"/>
</dbReference>
<evidence type="ECO:0000313" key="1">
    <source>
        <dbReference type="EMBL" id="GAF89525.1"/>
    </source>
</evidence>
<accession>X0UM31</accession>
<dbReference type="AlphaFoldDB" id="X0UM31"/>
<sequence>MLNVDNRIDNEIRKADDRYGAFTSTHEGFGVLAEEVTELLYAIRDNDLLAVERESIQVAAVATRIAYSMHNPSTTQRSQK</sequence>